<sequence>MYEELLQLYNDLGKIRTYLIKIGPIRRKGDIVLKKLKEADNLLFIFNENFERLRLLKTGFENEEFHKFDKLNKDFLSLYDNILDLCSNSSSTKESILELKMAKFELKIALSLLPVLNDEGTNTKQLIDGIEYYQTELDSEGQTKLVNFVLKSRLSQSAKLKLNTKYDSVNELIKAMKTNLLPKKSATALQQRLFNLKQNDLSIDDYGKQITDLFVDLTISQSEGNESNFGILKPINEKLAIKSFADGLRNCRLSTIITARQFTSLSEAIQSAIDEDVSTVTTSGDILYMRRNNSSQQYRNYRGHWVSRGRGQTPPPADQRGDRSWPTTRGGWRSRGRGSSNRGARGRIFFNQANNQEQQHMYILTDTKSPENQSENNNDNIEQFFRE</sequence>
<comment type="caution">
    <text evidence="2">The sequence shown here is derived from an EMBL/GenBank/DDBJ whole genome shotgun (WGS) entry which is preliminary data.</text>
</comment>
<feature type="compositionally biased region" description="Polar residues" evidence="1">
    <location>
        <begin position="366"/>
        <end position="381"/>
    </location>
</feature>
<evidence type="ECO:0000256" key="1">
    <source>
        <dbReference type="SAM" id="MobiDB-lite"/>
    </source>
</evidence>
<dbReference type="Proteomes" id="UP000814243">
    <property type="component" value="Unassembled WGS sequence"/>
</dbReference>
<name>A0A922MYE8_SPOEX</name>
<feature type="region of interest" description="Disordered" evidence="1">
    <location>
        <begin position="366"/>
        <end position="387"/>
    </location>
</feature>
<protein>
    <recommendedName>
        <fullName evidence="4">Retrotransposon gag domain-containing protein</fullName>
    </recommendedName>
</protein>
<evidence type="ECO:0000313" key="2">
    <source>
        <dbReference type="EMBL" id="KAH9645159.1"/>
    </source>
</evidence>
<accession>A0A922MYE8</accession>
<dbReference type="EMBL" id="JACEFF010000057">
    <property type="protein sequence ID" value="KAH9645159.1"/>
    <property type="molecule type" value="Genomic_DNA"/>
</dbReference>
<evidence type="ECO:0008006" key="4">
    <source>
        <dbReference type="Google" id="ProtNLM"/>
    </source>
</evidence>
<reference evidence="2" key="1">
    <citation type="journal article" date="2021" name="G3 (Bethesda)">
        <title>Genome and transcriptome analysis of the beet armyworm Spodoptera exigua reveals targets for pest control. .</title>
        <authorList>
            <person name="Simon S."/>
            <person name="Breeschoten T."/>
            <person name="Jansen H.J."/>
            <person name="Dirks R.P."/>
            <person name="Schranz M.E."/>
            <person name="Ros V.I.D."/>
        </authorList>
    </citation>
    <scope>NUCLEOTIDE SEQUENCE</scope>
    <source>
        <strain evidence="2">TB_SE_WUR_2020</strain>
    </source>
</reference>
<gene>
    <name evidence="2" type="ORF">HF086_005704</name>
</gene>
<organism evidence="2 3">
    <name type="scientific">Spodoptera exigua</name>
    <name type="common">Beet armyworm</name>
    <name type="synonym">Noctua fulgens</name>
    <dbReference type="NCBI Taxonomy" id="7107"/>
    <lineage>
        <taxon>Eukaryota</taxon>
        <taxon>Metazoa</taxon>
        <taxon>Ecdysozoa</taxon>
        <taxon>Arthropoda</taxon>
        <taxon>Hexapoda</taxon>
        <taxon>Insecta</taxon>
        <taxon>Pterygota</taxon>
        <taxon>Neoptera</taxon>
        <taxon>Endopterygota</taxon>
        <taxon>Lepidoptera</taxon>
        <taxon>Glossata</taxon>
        <taxon>Ditrysia</taxon>
        <taxon>Noctuoidea</taxon>
        <taxon>Noctuidae</taxon>
        <taxon>Amphipyrinae</taxon>
        <taxon>Spodoptera</taxon>
    </lineage>
</organism>
<feature type="region of interest" description="Disordered" evidence="1">
    <location>
        <begin position="304"/>
        <end position="345"/>
    </location>
</feature>
<evidence type="ECO:0000313" key="3">
    <source>
        <dbReference type="Proteomes" id="UP000814243"/>
    </source>
</evidence>
<proteinExistence type="predicted"/>
<dbReference type="AlphaFoldDB" id="A0A922MYE8"/>